<organism evidence="1 2">
    <name type="scientific">Ataeniobius toweri</name>
    <dbReference type="NCBI Taxonomy" id="208326"/>
    <lineage>
        <taxon>Eukaryota</taxon>
        <taxon>Metazoa</taxon>
        <taxon>Chordata</taxon>
        <taxon>Craniata</taxon>
        <taxon>Vertebrata</taxon>
        <taxon>Euteleostomi</taxon>
        <taxon>Actinopterygii</taxon>
        <taxon>Neopterygii</taxon>
        <taxon>Teleostei</taxon>
        <taxon>Neoteleostei</taxon>
        <taxon>Acanthomorphata</taxon>
        <taxon>Ovalentaria</taxon>
        <taxon>Atherinomorphae</taxon>
        <taxon>Cyprinodontiformes</taxon>
        <taxon>Goodeidae</taxon>
        <taxon>Ataeniobius</taxon>
    </lineage>
</organism>
<gene>
    <name evidence="1" type="ORF">ATANTOWER_004334</name>
</gene>
<reference evidence="1 2" key="1">
    <citation type="submission" date="2021-07" db="EMBL/GenBank/DDBJ databases">
        <authorList>
            <person name="Palmer J.M."/>
        </authorList>
    </citation>
    <scope>NUCLEOTIDE SEQUENCE [LARGE SCALE GENOMIC DNA]</scope>
    <source>
        <strain evidence="1 2">AT_MEX2019</strain>
        <tissue evidence="1">Muscle</tissue>
    </source>
</reference>
<dbReference type="EMBL" id="JAHUTI010030974">
    <property type="protein sequence ID" value="MED6242414.1"/>
    <property type="molecule type" value="Genomic_DNA"/>
</dbReference>
<accession>A0ABU7AXR2</accession>
<comment type="caution">
    <text evidence="1">The sequence shown here is derived from an EMBL/GenBank/DDBJ whole genome shotgun (WGS) entry which is preliminary data.</text>
</comment>
<keyword evidence="2" id="KW-1185">Reference proteome</keyword>
<dbReference type="Proteomes" id="UP001345963">
    <property type="component" value="Unassembled WGS sequence"/>
</dbReference>
<protein>
    <submittedName>
        <fullName evidence="1">Uncharacterized protein</fullName>
    </submittedName>
</protein>
<proteinExistence type="predicted"/>
<evidence type="ECO:0000313" key="2">
    <source>
        <dbReference type="Proteomes" id="UP001345963"/>
    </source>
</evidence>
<name>A0ABU7AXR2_9TELE</name>
<evidence type="ECO:0000313" key="1">
    <source>
        <dbReference type="EMBL" id="MED6242414.1"/>
    </source>
</evidence>
<sequence>MDMIIFLMAPPRLYPLLIGYKLSIAVTQGFAGCFGRTGQKQSKTNHSKLLICCLVGQRSAFSSVHWWGMGIDNTRALMINPSINFFFPTVCSLELLCINALRF</sequence>